<dbReference type="AlphaFoldDB" id="B6QAV3"/>
<protein>
    <submittedName>
        <fullName evidence="1">Uncharacterized protein</fullName>
    </submittedName>
</protein>
<accession>B6QAV3</accession>
<dbReference type="VEuPathDB" id="FungiDB:PMAA_074030"/>
<name>B6QAV3_TALMQ</name>
<evidence type="ECO:0000313" key="2">
    <source>
        <dbReference type="Proteomes" id="UP000001294"/>
    </source>
</evidence>
<evidence type="ECO:0000313" key="1">
    <source>
        <dbReference type="EMBL" id="EEA26331.1"/>
    </source>
</evidence>
<proteinExistence type="predicted"/>
<keyword evidence="2" id="KW-1185">Reference proteome</keyword>
<dbReference type="HOGENOM" id="CLU_3124678_0_0_1"/>
<dbReference type="EMBL" id="DS995900">
    <property type="protein sequence ID" value="EEA26331.1"/>
    <property type="molecule type" value="Genomic_DNA"/>
</dbReference>
<sequence length="50" mass="5634">MCSVWYVEFDCGCQIKEIDLVTCSKANQPGHYIEKKVSRRQGFNCPAHGG</sequence>
<dbReference type="Proteomes" id="UP000001294">
    <property type="component" value="Unassembled WGS sequence"/>
</dbReference>
<gene>
    <name evidence="1" type="ORF">PMAA_074030</name>
</gene>
<organism evidence="1 2">
    <name type="scientific">Talaromyces marneffei (strain ATCC 18224 / CBS 334.59 / QM 7333)</name>
    <name type="common">Penicillium marneffei</name>
    <dbReference type="NCBI Taxonomy" id="441960"/>
    <lineage>
        <taxon>Eukaryota</taxon>
        <taxon>Fungi</taxon>
        <taxon>Dikarya</taxon>
        <taxon>Ascomycota</taxon>
        <taxon>Pezizomycotina</taxon>
        <taxon>Eurotiomycetes</taxon>
        <taxon>Eurotiomycetidae</taxon>
        <taxon>Eurotiales</taxon>
        <taxon>Trichocomaceae</taxon>
        <taxon>Talaromyces</taxon>
        <taxon>Talaromyces sect. Talaromyces</taxon>
    </lineage>
</organism>
<reference evidence="2" key="1">
    <citation type="journal article" date="2015" name="Genome Announc.">
        <title>Genome sequence of the AIDS-associated pathogen Penicillium marneffei (ATCC18224) and its near taxonomic relative Talaromyces stipitatus (ATCC10500).</title>
        <authorList>
            <person name="Nierman W.C."/>
            <person name="Fedorova-Abrams N.D."/>
            <person name="Andrianopoulos A."/>
        </authorList>
    </citation>
    <scope>NUCLEOTIDE SEQUENCE [LARGE SCALE GENOMIC DNA]</scope>
    <source>
        <strain evidence="2">ATCC 18224 / CBS 334.59 / QM 7333</strain>
    </source>
</reference>